<dbReference type="RefSeq" id="XP_058331721.1">
    <property type="nucleotide sequence ID" value="XM_058472718.1"/>
</dbReference>
<reference evidence="2" key="1">
    <citation type="submission" date="2022-11" db="EMBL/GenBank/DDBJ databases">
        <authorList>
            <person name="Petersen C."/>
        </authorList>
    </citation>
    <scope>NUCLEOTIDE SEQUENCE</scope>
    <source>
        <strain evidence="2">IBT 19713</strain>
    </source>
</reference>
<organism evidence="2 3">
    <name type="scientific">Penicillium chermesinum</name>
    <dbReference type="NCBI Taxonomy" id="63820"/>
    <lineage>
        <taxon>Eukaryota</taxon>
        <taxon>Fungi</taxon>
        <taxon>Dikarya</taxon>
        <taxon>Ascomycota</taxon>
        <taxon>Pezizomycotina</taxon>
        <taxon>Eurotiomycetes</taxon>
        <taxon>Eurotiomycetidae</taxon>
        <taxon>Eurotiales</taxon>
        <taxon>Aspergillaceae</taxon>
        <taxon>Penicillium</taxon>
    </lineage>
</organism>
<evidence type="ECO:0000259" key="1">
    <source>
        <dbReference type="Pfam" id="PF06985"/>
    </source>
</evidence>
<proteinExistence type="predicted"/>
<name>A0A9W9P6M1_9EURO</name>
<protein>
    <recommendedName>
        <fullName evidence="1">Heterokaryon incompatibility domain-containing protein</fullName>
    </recommendedName>
</protein>
<evidence type="ECO:0000313" key="2">
    <source>
        <dbReference type="EMBL" id="KAJ5238802.1"/>
    </source>
</evidence>
<gene>
    <name evidence="2" type="ORF">N7468_003421</name>
</gene>
<dbReference type="AlphaFoldDB" id="A0A9W9P6M1"/>
<dbReference type="Proteomes" id="UP001150941">
    <property type="component" value="Unassembled WGS sequence"/>
</dbReference>
<dbReference type="InterPro" id="IPR010730">
    <property type="entry name" value="HET"/>
</dbReference>
<dbReference type="EMBL" id="JAPQKS010000003">
    <property type="protein sequence ID" value="KAJ5238802.1"/>
    <property type="molecule type" value="Genomic_DNA"/>
</dbReference>
<feature type="domain" description="Heterokaryon incompatibility" evidence="1">
    <location>
        <begin position="37"/>
        <end position="157"/>
    </location>
</feature>
<dbReference type="GeneID" id="83200021"/>
<reference evidence="2" key="2">
    <citation type="journal article" date="2023" name="IMA Fungus">
        <title>Comparative genomic study of the Penicillium genus elucidates a diverse pangenome and 15 lateral gene transfer events.</title>
        <authorList>
            <person name="Petersen C."/>
            <person name="Sorensen T."/>
            <person name="Nielsen M.R."/>
            <person name="Sondergaard T.E."/>
            <person name="Sorensen J.L."/>
            <person name="Fitzpatrick D.A."/>
            <person name="Frisvad J.C."/>
            <person name="Nielsen K.L."/>
        </authorList>
    </citation>
    <scope>NUCLEOTIDE SEQUENCE</scope>
    <source>
        <strain evidence="2">IBT 19713</strain>
    </source>
</reference>
<dbReference type="OrthoDB" id="2157530at2759"/>
<keyword evidence="3" id="KW-1185">Reference proteome</keyword>
<sequence>MEWFPIPGGFIANWKKPVPPSELPDGVIWNVPTTSRWTLAEAREVMKTIGTRYIWWDWMCVPQVRNDDLGKGLLDAKGEEIGKQLHIYRNSKKSIVWLHSTSWAEESALKKILLLGMTRPGDADPEIVRKHTADVEQWIQTAQKEERWLKSGWTLQEGVLLGDTLLIDSNGKPFSDERFYNEAQATVRDLSIPISVLAHNLASAYFIHVEGHDPDPVRPGAGQFGNLLPKSPNSALWLRRSIKFLVETGLSREYKYVEDSCWALIGAMELENVKVEYGIPMDDVKRQFLSALIAKNQWEMFFLPPPSVFRWLSIADGALLPLGLFLVESHPSPGFTEDNLPQIIFSDEHFGSDDLRLKAKEGQVIGLFRAAKETVTWFRHYRQDEDGLRIVSPRVVAFAEDALFESAWFLPLWDVDIKGEIRGKRCVLLLRFNGESAAQPARAAFGGMIDIWGIGTERIEIDEIILDPTP</sequence>
<evidence type="ECO:0000313" key="3">
    <source>
        <dbReference type="Proteomes" id="UP001150941"/>
    </source>
</evidence>
<comment type="caution">
    <text evidence="2">The sequence shown here is derived from an EMBL/GenBank/DDBJ whole genome shotgun (WGS) entry which is preliminary data.</text>
</comment>
<dbReference type="Pfam" id="PF06985">
    <property type="entry name" value="HET"/>
    <property type="match status" value="1"/>
</dbReference>
<accession>A0A9W9P6M1</accession>